<organism evidence="3 4">
    <name type="scientific">Micavibrio aeruginosavorus</name>
    <dbReference type="NCBI Taxonomy" id="349221"/>
    <lineage>
        <taxon>Bacteria</taxon>
        <taxon>Pseudomonadati</taxon>
        <taxon>Bdellovibrionota</taxon>
        <taxon>Bdellovibrionia</taxon>
        <taxon>Bdellovibrionales</taxon>
        <taxon>Pseudobdellovibrionaceae</taxon>
        <taxon>Micavibrio</taxon>
    </lineage>
</organism>
<feature type="transmembrane region" description="Helical" evidence="1">
    <location>
        <begin position="152"/>
        <end position="175"/>
    </location>
</feature>
<dbReference type="Proteomes" id="UP000249557">
    <property type="component" value="Unassembled WGS sequence"/>
</dbReference>
<protein>
    <recommendedName>
        <fullName evidence="2">Acyltransferase 3 domain-containing protein</fullName>
    </recommendedName>
</protein>
<sequence length="386" mass="42657">MPHKISVIVCGMNSGVEDTITNQQKERKYMPSLDGLRGLACLMVVFSHACRIDGLGLEGFAGPVSYIIGCLGVILFFALSGFLMSTLYLDRVFSMDNAIRFTAARAARIAPAYYAAVTFVLLLTLTVLPDYMPEMDGVMAIRSYLFVGSAGFFWSIPPEVQFYGFFLLIWGAFYLFKGGRRSCLYAVLFVCAAMIATRDHWGGILLPSKLHIFLAGVLAAYLLRYARMGVLFSRTPVQIFAVFAAIAYGVWFSASLLTWRMADLLAANPLYSDIPLSIVIAAGIMALSHSTSFTKVLEMRGMRLLGSASFSIYLFHEPLLRLMEGRLILPEQMLAVNAALAVIVAVGAPVLFYLFCEKTMNEKARMACLSAIFNVRERFLSRKKAA</sequence>
<accession>A0A2W5A0C5</accession>
<dbReference type="PANTHER" id="PTHR23028">
    <property type="entry name" value="ACETYLTRANSFERASE"/>
    <property type="match status" value="1"/>
</dbReference>
<proteinExistence type="predicted"/>
<keyword evidence="1" id="KW-0472">Membrane</keyword>
<dbReference type="AlphaFoldDB" id="A0A2W5A0C5"/>
<gene>
    <name evidence="3" type="ORF">DI626_05905</name>
</gene>
<evidence type="ECO:0000313" key="4">
    <source>
        <dbReference type="Proteomes" id="UP000249557"/>
    </source>
</evidence>
<dbReference type="EMBL" id="QFNK01000100">
    <property type="protein sequence ID" value="PZO86672.1"/>
    <property type="molecule type" value="Genomic_DNA"/>
</dbReference>
<evidence type="ECO:0000259" key="2">
    <source>
        <dbReference type="Pfam" id="PF01757"/>
    </source>
</evidence>
<evidence type="ECO:0000313" key="3">
    <source>
        <dbReference type="EMBL" id="PZO86672.1"/>
    </source>
</evidence>
<keyword evidence="1" id="KW-0812">Transmembrane</keyword>
<dbReference type="GO" id="GO:0016747">
    <property type="term" value="F:acyltransferase activity, transferring groups other than amino-acyl groups"/>
    <property type="evidence" value="ECO:0007669"/>
    <property type="project" value="InterPro"/>
</dbReference>
<reference evidence="3 4" key="1">
    <citation type="submission" date="2017-08" db="EMBL/GenBank/DDBJ databases">
        <title>Infants hospitalized years apart are colonized by the same room-sourced microbial strains.</title>
        <authorList>
            <person name="Brooks B."/>
            <person name="Olm M.R."/>
            <person name="Firek B.A."/>
            <person name="Baker R."/>
            <person name="Thomas B.C."/>
            <person name="Morowitz M.J."/>
            <person name="Banfield J.F."/>
        </authorList>
    </citation>
    <scope>NUCLEOTIDE SEQUENCE [LARGE SCALE GENOMIC DNA]</scope>
    <source>
        <strain evidence="3">S2_018_000_R2_104</strain>
    </source>
</reference>
<keyword evidence="1" id="KW-1133">Transmembrane helix</keyword>
<dbReference type="InterPro" id="IPR050879">
    <property type="entry name" value="Acyltransferase_3"/>
</dbReference>
<dbReference type="PANTHER" id="PTHR23028:SF53">
    <property type="entry name" value="ACYL_TRANSF_3 DOMAIN-CONTAINING PROTEIN"/>
    <property type="match status" value="1"/>
</dbReference>
<name>A0A2W5A0C5_9BACT</name>
<evidence type="ECO:0000256" key="1">
    <source>
        <dbReference type="SAM" id="Phobius"/>
    </source>
</evidence>
<comment type="caution">
    <text evidence="3">The sequence shown here is derived from an EMBL/GenBank/DDBJ whole genome shotgun (WGS) entry which is preliminary data.</text>
</comment>
<feature type="transmembrane region" description="Helical" evidence="1">
    <location>
        <begin position="110"/>
        <end position="132"/>
    </location>
</feature>
<feature type="transmembrane region" description="Helical" evidence="1">
    <location>
        <begin position="334"/>
        <end position="356"/>
    </location>
</feature>
<feature type="transmembrane region" description="Helical" evidence="1">
    <location>
        <begin position="204"/>
        <end position="223"/>
    </location>
</feature>
<feature type="transmembrane region" description="Helical" evidence="1">
    <location>
        <begin position="35"/>
        <end position="54"/>
    </location>
</feature>
<feature type="transmembrane region" description="Helical" evidence="1">
    <location>
        <begin position="304"/>
        <end position="322"/>
    </location>
</feature>
<feature type="transmembrane region" description="Helical" evidence="1">
    <location>
        <begin position="182"/>
        <end position="198"/>
    </location>
</feature>
<feature type="transmembrane region" description="Helical" evidence="1">
    <location>
        <begin position="66"/>
        <end position="89"/>
    </location>
</feature>
<dbReference type="GO" id="GO:0009103">
    <property type="term" value="P:lipopolysaccharide biosynthetic process"/>
    <property type="evidence" value="ECO:0007669"/>
    <property type="project" value="TreeGrafter"/>
</dbReference>
<feature type="domain" description="Acyltransferase 3" evidence="2">
    <location>
        <begin position="31"/>
        <end position="353"/>
    </location>
</feature>
<feature type="transmembrane region" description="Helical" evidence="1">
    <location>
        <begin position="274"/>
        <end position="292"/>
    </location>
</feature>
<dbReference type="InterPro" id="IPR002656">
    <property type="entry name" value="Acyl_transf_3_dom"/>
</dbReference>
<feature type="transmembrane region" description="Helical" evidence="1">
    <location>
        <begin position="235"/>
        <end position="254"/>
    </location>
</feature>
<dbReference type="Pfam" id="PF01757">
    <property type="entry name" value="Acyl_transf_3"/>
    <property type="match status" value="1"/>
</dbReference>
<dbReference type="GO" id="GO:0016020">
    <property type="term" value="C:membrane"/>
    <property type="evidence" value="ECO:0007669"/>
    <property type="project" value="TreeGrafter"/>
</dbReference>